<keyword evidence="2" id="KW-0540">Nuclease</keyword>
<dbReference type="PANTHER" id="PTHR46609:SF6">
    <property type="entry name" value="EXONUCLEASE, PHAGE-TYPE_RECB, C-TERMINAL DOMAIN-CONTAINING PROTEIN-RELATED"/>
    <property type="match status" value="1"/>
</dbReference>
<dbReference type="InterPro" id="IPR019080">
    <property type="entry name" value="YqaJ_viral_recombinase"/>
</dbReference>
<keyword evidence="2" id="KW-0255">Endonuclease</keyword>
<name>A0A6J5TBD8_9CAUD</name>
<gene>
    <name evidence="2" type="ORF">UFOVP83_46</name>
</gene>
<keyword evidence="2" id="KW-0378">Hydrolase</keyword>
<reference evidence="2" key="1">
    <citation type="submission" date="2020-05" db="EMBL/GenBank/DDBJ databases">
        <authorList>
            <person name="Chiriac C."/>
            <person name="Salcher M."/>
            <person name="Ghai R."/>
            <person name="Kavagutti S V."/>
        </authorList>
    </citation>
    <scope>NUCLEOTIDE SEQUENCE</scope>
</reference>
<dbReference type="InterPro" id="IPR051703">
    <property type="entry name" value="NF-kappa-B_Signaling_Reg"/>
</dbReference>
<sequence>MNIQNMTKQRKPMIKIYEELEQGTPEWLQARCGLLTASAMNLILTPTCKVANNDKSRAHVFEIAAQRITQYVEPVFVSNDMLRGQVDEIDSRQLYSERIAPVREVGFIVNDKWDFEIGYSPDGLVGEAGLIECKSRRQKHQFKTIAEREVPEEYWLQLQTGLLVSEREWIDFISFCGGMPMFVHRVYPDSVIQAAILAAADAFYQNVNRLTVQYNTNAGQYIETVRRIESEEILL</sequence>
<dbReference type="PANTHER" id="PTHR46609">
    <property type="entry name" value="EXONUCLEASE, PHAGE-TYPE/RECB, C-TERMINAL DOMAIN-CONTAINING PROTEIN"/>
    <property type="match status" value="1"/>
</dbReference>
<evidence type="ECO:0000259" key="1">
    <source>
        <dbReference type="Pfam" id="PF09588"/>
    </source>
</evidence>
<proteinExistence type="predicted"/>
<dbReference type="GO" id="GO:0004519">
    <property type="term" value="F:endonuclease activity"/>
    <property type="evidence" value="ECO:0007669"/>
    <property type="project" value="UniProtKB-KW"/>
</dbReference>
<accession>A0A6J5TBD8</accession>
<dbReference type="Gene3D" id="3.90.320.10">
    <property type="match status" value="1"/>
</dbReference>
<dbReference type="InterPro" id="IPR011604">
    <property type="entry name" value="PDDEXK-like_dom_sf"/>
</dbReference>
<dbReference type="EMBL" id="LR797826">
    <property type="protein sequence ID" value="CAB4242241.1"/>
    <property type="molecule type" value="Genomic_DNA"/>
</dbReference>
<protein>
    <submittedName>
        <fullName evidence="2">Phage_rel_nuc, putative phage-type endonuclease</fullName>
    </submittedName>
</protein>
<dbReference type="CDD" id="cd22343">
    <property type="entry name" value="PDDEXK_lambda_exonuclease-like"/>
    <property type="match status" value="1"/>
</dbReference>
<evidence type="ECO:0000313" key="2">
    <source>
        <dbReference type="EMBL" id="CAB4242241.1"/>
    </source>
</evidence>
<feature type="domain" description="YqaJ viral recombinase" evidence="1">
    <location>
        <begin position="26"/>
        <end position="167"/>
    </location>
</feature>
<dbReference type="Pfam" id="PF09588">
    <property type="entry name" value="YqaJ"/>
    <property type="match status" value="1"/>
</dbReference>
<dbReference type="InterPro" id="IPR011335">
    <property type="entry name" value="Restrct_endonuc-II-like"/>
</dbReference>
<organism evidence="2">
    <name type="scientific">uncultured Caudovirales phage</name>
    <dbReference type="NCBI Taxonomy" id="2100421"/>
    <lineage>
        <taxon>Viruses</taxon>
        <taxon>Duplodnaviria</taxon>
        <taxon>Heunggongvirae</taxon>
        <taxon>Uroviricota</taxon>
        <taxon>Caudoviricetes</taxon>
        <taxon>Peduoviridae</taxon>
        <taxon>Maltschvirus</taxon>
        <taxon>Maltschvirus maltsch</taxon>
    </lineage>
</organism>
<dbReference type="SUPFAM" id="SSF52980">
    <property type="entry name" value="Restriction endonuclease-like"/>
    <property type="match status" value="1"/>
</dbReference>